<dbReference type="Pfam" id="PF00654">
    <property type="entry name" value="Voltage_CLC"/>
    <property type="match status" value="1"/>
</dbReference>
<feature type="transmembrane region" description="Helical" evidence="6">
    <location>
        <begin position="324"/>
        <end position="345"/>
    </location>
</feature>
<dbReference type="InterPro" id="IPR001807">
    <property type="entry name" value="ClC"/>
</dbReference>
<keyword evidence="8" id="KW-1185">Reference proteome</keyword>
<proteinExistence type="predicted"/>
<keyword evidence="3 6" id="KW-1133">Transmembrane helix</keyword>
<feature type="transmembrane region" description="Helical" evidence="6">
    <location>
        <begin position="70"/>
        <end position="88"/>
    </location>
</feature>
<reference evidence="7 8" key="1">
    <citation type="journal article" date="2010" name="DNA Res.">
        <title>Genome sequence of Kitasatospora setae NBRC 14216T: an evolutionary snapshot of the family Streptomycetaceae.</title>
        <authorList>
            <person name="Ichikawa N."/>
            <person name="Oguchi A."/>
            <person name="Ikeda H."/>
            <person name="Ishikawa J."/>
            <person name="Kitani S."/>
            <person name="Watanabe Y."/>
            <person name="Nakamura S."/>
            <person name="Katano Y."/>
            <person name="Kishi E."/>
            <person name="Sasagawa M."/>
            <person name="Ankai A."/>
            <person name="Fukui S."/>
            <person name="Hashimoto Y."/>
            <person name="Kamata S."/>
            <person name="Otoguro M."/>
            <person name="Tanikawa S."/>
            <person name="Nihira T."/>
            <person name="Horinouchi S."/>
            <person name="Ohnishi Y."/>
            <person name="Hayakawa M."/>
            <person name="Kuzuyama T."/>
            <person name="Arisawa A."/>
            <person name="Nomoto F."/>
            <person name="Miura H."/>
            <person name="Takahashi Y."/>
            <person name="Fujita N."/>
        </authorList>
    </citation>
    <scope>NUCLEOTIDE SEQUENCE [LARGE SCALE GENOMIC DNA]</scope>
    <source>
        <strain evidence="8">ATCC 33774 / DSM 43861 / JCM 3304 / KCC A-0304 / NBRC 14216 / KM-6054</strain>
    </source>
</reference>
<dbReference type="GO" id="GO:0016020">
    <property type="term" value="C:membrane"/>
    <property type="evidence" value="ECO:0007669"/>
    <property type="project" value="UniProtKB-SubCell"/>
</dbReference>
<feature type="transmembrane region" description="Helical" evidence="6">
    <location>
        <begin position="26"/>
        <end position="47"/>
    </location>
</feature>
<dbReference type="AlphaFoldDB" id="E4NDG3"/>
<gene>
    <name evidence="7" type="ordered locus">KSE_34370</name>
</gene>
<dbReference type="PRINTS" id="PR00762">
    <property type="entry name" value="CLCHANNEL"/>
</dbReference>
<feature type="transmembrane region" description="Helical" evidence="6">
    <location>
        <begin position="278"/>
        <end position="298"/>
    </location>
</feature>
<dbReference type="KEGG" id="ksk:KSE_34370"/>
<organism evidence="7 8">
    <name type="scientific">Kitasatospora setae (strain ATCC 33774 / DSM 43861 / JCM 3304 / KCC A-0304 / NBRC 14216 / KM-6054)</name>
    <name type="common">Streptomyces setae</name>
    <dbReference type="NCBI Taxonomy" id="452652"/>
    <lineage>
        <taxon>Bacteria</taxon>
        <taxon>Bacillati</taxon>
        <taxon>Actinomycetota</taxon>
        <taxon>Actinomycetes</taxon>
        <taxon>Kitasatosporales</taxon>
        <taxon>Streptomycetaceae</taxon>
        <taxon>Kitasatospora</taxon>
    </lineage>
</organism>
<dbReference type="HOGENOM" id="CLU_053130_0_0_11"/>
<feature type="transmembrane region" description="Helical" evidence="6">
    <location>
        <begin position="199"/>
        <end position="221"/>
    </location>
</feature>
<comment type="subcellular location">
    <subcellularLocation>
        <location evidence="1">Membrane</location>
        <topology evidence="1">Multi-pass membrane protein</topology>
    </subcellularLocation>
</comment>
<dbReference type="eggNOG" id="COG0038">
    <property type="taxonomic scope" value="Bacteria"/>
</dbReference>
<dbReference type="PANTHER" id="PTHR43427">
    <property type="entry name" value="CHLORIDE CHANNEL PROTEIN CLC-E"/>
    <property type="match status" value="1"/>
</dbReference>
<keyword evidence="2 6" id="KW-0812">Transmembrane</keyword>
<name>E4NDG3_KITSK</name>
<evidence type="ECO:0000256" key="1">
    <source>
        <dbReference type="ARBA" id="ARBA00004141"/>
    </source>
</evidence>
<evidence type="ECO:0000313" key="7">
    <source>
        <dbReference type="EMBL" id="BAJ29244.1"/>
    </source>
</evidence>
<dbReference type="GO" id="GO:0015108">
    <property type="term" value="F:chloride transmembrane transporter activity"/>
    <property type="evidence" value="ECO:0007669"/>
    <property type="project" value="InterPro"/>
</dbReference>
<dbReference type="STRING" id="452652.KSE_34370"/>
<evidence type="ECO:0000256" key="4">
    <source>
        <dbReference type="ARBA" id="ARBA00023136"/>
    </source>
</evidence>
<protein>
    <recommendedName>
        <fullName evidence="9">Chloride channel</fullName>
    </recommendedName>
</protein>
<keyword evidence="4 6" id="KW-0472">Membrane</keyword>
<sequence length="455" mass="45190">MPAEAAGPSQPPGLRELLRSPGYGRLLLVSALVGVPVSLAAFGFVSLEHELQHWVWESLPDQLGYDRAPWWWPLPALALAGLLLAPIVTRMPGRGGHTPVLGLGGPPTLPVEVPSVVLAALASLPLGAVLGPEAPLMALGSGLALLTVSAAKRANSPMVGPMLGAAGSTAAIATIFGSPLVAAVMMIEAAGLGGAQLTLLLLPCLLSSGVGALVFTGFGHWTGLSIGSLNLPSVPKAQLPDAGDFLWGVPLAMAIAVILVAGQTLGHRFAAFTAHRTAVRTVLSAVLVGACIAGYALVTGRSPEEAALSGQAALGQLAADPRSWSVGALLALVLFKGLGWGVALGSLRGGPIFPAVLLGAALGVAAGGLPGLGVEAGLAAGLAASGAAVMRLPVTSTVLAAALLGDQSADSMPLLIVSAVVSFLTATFVHRVAAPRPTAEGDGGGEGRGRGRVAA</sequence>
<dbReference type="Gene3D" id="1.10.3080.10">
    <property type="entry name" value="Clc chloride channel"/>
    <property type="match status" value="1"/>
</dbReference>
<dbReference type="Proteomes" id="UP000007076">
    <property type="component" value="Chromosome"/>
</dbReference>
<evidence type="ECO:0000313" key="8">
    <source>
        <dbReference type="Proteomes" id="UP000007076"/>
    </source>
</evidence>
<feature type="transmembrane region" description="Helical" evidence="6">
    <location>
        <begin position="245"/>
        <end position="266"/>
    </location>
</feature>
<dbReference type="SUPFAM" id="SSF81340">
    <property type="entry name" value="Clc chloride channel"/>
    <property type="match status" value="1"/>
</dbReference>
<feature type="transmembrane region" description="Helical" evidence="6">
    <location>
        <begin position="109"/>
        <end position="130"/>
    </location>
</feature>
<dbReference type="InterPro" id="IPR014743">
    <property type="entry name" value="Cl-channel_core"/>
</dbReference>
<dbReference type="EMBL" id="AP010968">
    <property type="protein sequence ID" value="BAJ29244.1"/>
    <property type="molecule type" value="Genomic_DNA"/>
</dbReference>
<evidence type="ECO:0000256" key="2">
    <source>
        <dbReference type="ARBA" id="ARBA00022692"/>
    </source>
</evidence>
<feature type="region of interest" description="Disordered" evidence="5">
    <location>
        <begin position="435"/>
        <end position="455"/>
    </location>
</feature>
<dbReference type="InterPro" id="IPR050368">
    <property type="entry name" value="ClC-type_chloride_channel"/>
</dbReference>
<dbReference type="RefSeq" id="WP_014136551.1">
    <property type="nucleotide sequence ID" value="NC_016109.1"/>
</dbReference>
<evidence type="ECO:0000256" key="6">
    <source>
        <dbReference type="SAM" id="Phobius"/>
    </source>
</evidence>
<evidence type="ECO:0000256" key="5">
    <source>
        <dbReference type="SAM" id="MobiDB-lite"/>
    </source>
</evidence>
<feature type="transmembrane region" description="Helical" evidence="6">
    <location>
        <begin position="162"/>
        <end position="187"/>
    </location>
</feature>
<feature type="transmembrane region" description="Helical" evidence="6">
    <location>
        <begin position="414"/>
        <end position="433"/>
    </location>
</feature>
<evidence type="ECO:0008006" key="9">
    <source>
        <dbReference type="Google" id="ProtNLM"/>
    </source>
</evidence>
<feature type="transmembrane region" description="Helical" evidence="6">
    <location>
        <begin position="352"/>
        <end position="372"/>
    </location>
</feature>
<accession>E4NDG3</accession>
<dbReference type="PATRIC" id="fig|452652.3.peg.3443"/>
<evidence type="ECO:0000256" key="3">
    <source>
        <dbReference type="ARBA" id="ARBA00022989"/>
    </source>
</evidence>